<keyword evidence="5" id="KW-0732">Signal</keyword>
<comment type="subcellular location">
    <subcellularLocation>
        <location evidence="1">Plastid</location>
        <location evidence="1">Chloroplast</location>
    </subcellularLocation>
</comment>
<evidence type="ECO:0000256" key="5">
    <source>
        <dbReference type="SAM" id="SignalP"/>
    </source>
</evidence>
<dbReference type="GO" id="GO:0009507">
    <property type="term" value="C:chloroplast"/>
    <property type="evidence" value="ECO:0007669"/>
    <property type="project" value="UniProtKB-SubCell"/>
</dbReference>
<dbReference type="Proteomes" id="UP001515480">
    <property type="component" value="Unassembled WGS sequence"/>
</dbReference>
<keyword evidence="7" id="KW-1185">Reference proteome</keyword>
<evidence type="ECO:0000256" key="2">
    <source>
        <dbReference type="ARBA" id="ARBA00022528"/>
    </source>
</evidence>
<dbReference type="PANTHER" id="PTHR33926:SF4">
    <property type="entry name" value="PROTEIN TIC 22, CHLOROPLASTIC"/>
    <property type="match status" value="1"/>
</dbReference>
<feature type="chain" id="PRO_5044261099" evidence="5">
    <location>
        <begin position="16"/>
        <end position="285"/>
    </location>
</feature>
<evidence type="ECO:0000256" key="3">
    <source>
        <dbReference type="ARBA" id="ARBA00022640"/>
    </source>
</evidence>
<reference evidence="6 7" key="1">
    <citation type="journal article" date="2024" name="Science">
        <title>Giant polyketide synthase enzymes in the biosynthesis of giant marine polyether toxins.</title>
        <authorList>
            <person name="Fallon T.R."/>
            <person name="Shende V.V."/>
            <person name="Wierzbicki I.H."/>
            <person name="Pendleton A.L."/>
            <person name="Watervoot N.F."/>
            <person name="Auber R.P."/>
            <person name="Gonzalez D.J."/>
            <person name="Wisecaver J.H."/>
            <person name="Moore B.S."/>
        </authorList>
    </citation>
    <scope>NUCLEOTIDE SEQUENCE [LARGE SCALE GENOMIC DNA]</scope>
    <source>
        <strain evidence="6 7">12B1</strain>
    </source>
</reference>
<comment type="caution">
    <text evidence="6">The sequence shown here is derived from an EMBL/GenBank/DDBJ whole genome shotgun (WGS) entry which is preliminary data.</text>
</comment>
<evidence type="ECO:0000313" key="7">
    <source>
        <dbReference type="Proteomes" id="UP001515480"/>
    </source>
</evidence>
<keyword evidence="2" id="KW-0150">Chloroplast</keyword>
<dbReference type="GO" id="GO:0015031">
    <property type="term" value="P:protein transport"/>
    <property type="evidence" value="ECO:0007669"/>
    <property type="project" value="InterPro"/>
</dbReference>
<organism evidence="6 7">
    <name type="scientific">Prymnesium parvum</name>
    <name type="common">Toxic golden alga</name>
    <dbReference type="NCBI Taxonomy" id="97485"/>
    <lineage>
        <taxon>Eukaryota</taxon>
        <taxon>Haptista</taxon>
        <taxon>Haptophyta</taxon>
        <taxon>Prymnesiophyceae</taxon>
        <taxon>Prymnesiales</taxon>
        <taxon>Prymnesiaceae</taxon>
        <taxon>Prymnesium</taxon>
    </lineage>
</organism>
<dbReference type="InterPro" id="IPR007378">
    <property type="entry name" value="Tic22-like"/>
</dbReference>
<feature type="compositionally biased region" description="Acidic residues" evidence="4">
    <location>
        <begin position="268"/>
        <end position="285"/>
    </location>
</feature>
<evidence type="ECO:0000256" key="4">
    <source>
        <dbReference type="SAM" id="MobiDB-lite"/>
    </source>
</evidence>
<evidence type="ECO:0000256" key="1">
    <source>
        <dbReference type="ARBA" id="ARBA00004229"/>
    </source>
</evidence>
<feature type="region of interest" description="Disordered" evidence="4">
    <location>
        <begin position="258"/>
        <end position="285"/>
    </location>
</feature>
<gene>
    <name evidence="6" type="ORF">AB1Y20_010170</name>
</gene>
<dbReference type="EMBL" id="JBGBPQ010000002">
    <property type="protein sequence ID" value="KAL1528847.1"/>
    <property type="molecule type" value="Genomic_DNA"/>
</dbReference>
<protein>
    <submittedName>
        <fullName evidence="6">Uncharacterized protein</fullName>
    </submittedName>
</protein>
<proteinExistence type="predicted"/>
<dbReference type="Gene3D" id="3.40.1350.100">
    <property type="match status" value="2"/>
</dbReference>
<sequence length="285" mass="31248">MAIRLLVALAATTAATWLPNGRPGRVVDTHLRIRGGEAPPSGSTTRNALTRDEITEKLNAVPVFCIVNEKGGLIGTRSKDGKEAVCWFTDAAESKALLAVMREHNPDVDLRLGVYGLGTVFRLCKGWSDEESPAMQSESTERFAGELRLQGNMPLMNETAPRLKEMLHDAGIDAGAWQLPVFLCEQLQSGSILPVFFSPVDLAATWEKSGRKKEEMPDEIAMMDLRILVAQMETDTNPWRIVQFVSSPQAYELVRELQGGAAAAPPAEDSESDLEEEEMGELYST</sequence>
<dbReference type="PANTHER" id="PTHR33926">
    <property type="entry name" value="PROTEIN TIC 22, CHLOROPLASTIC"/>
    <property type="match status" value="1"/>
</dbReference>
<name>A0AB34K618_PRYPA</name>
<accession>A0AB34K618</accession>
<dbReference type="AlphaFoldDB" id="A0AB34K618"/>
<feature type="signal peptide" evidence="5">
    <location>
        <begin position="1"/>
        <end position="15"/>
    </location>
</feature>
<evidence type="ECO:0000313" key="6">
    <source>
        <dbReference type="EMBL" id="KAL1528847.1"/>
    </source>
</evidence>
<keyword evidence="3" id="KW-0934">Plastid</keyword>